<feature type="domain" description="Pyrrolo-quinoline quinone repeat" evidence="1">
    <location>
        <begin position="54"/>
        <end position="128"/>
    </location>
</feature>
<dbReference type="Pfam" id="PF13360">
    <property type="entry name" value="PQQ_2"/>
    <property type="match status" value="1"/>
</dbReference>
<dbReference type="InterPro" id="IPR015943">
    <property type="entry name" value="WD40/YVTN_repeat-like_dom_sf"/>
</dbReference>
<sequence length="189" mass="20924">GSLFWDKPFKTNAAIVSKPLIVDQTIYIGSFDGVFYGIDAETGLEKARFSEAEGWYWGGAISDGETIFVGSLNGNIYALNKVDLSLRWNLDVENSIVGSPVIVHDKLVFSSSDGRLRTVNLSDGQNMRQCKLDIKLKSNLVSNGNMIFISGDDHSIRGIIVSANGNLNEEWVHYTDNEDPVPRDFDRSC</sequence>
<reference evidence="2" key="1">
    <citation type="submission" date="2018-05" db="EMBL/GenBank/DDBJ databases">
        <authorList>
            <person name="Lanie J.A."/>
            <person name="Ng W.-L."/>
            <person name="Kazmierczak K.M."/>
            <person name="Andrzejewski T.M."/>
            <person name="Davidsen T.M."/>
            <person name="Wayne K.J."/>
            <person name="Tettelin H."/>
            <person name="Glass J.I."/>
            <person name="Rusch D."/>
            <person name="Podicherti R."/>
            <person name="Tsui H.-C.T."/>
            <person name="Winkler M.E."/>
        </authorList>
    </citation>
    <scope>NUCLEOTIDE SEQUENCE</scope>
</reference>
<accession>A0A382SVG0</accession>
<dbReference type="SUPFAM" id="SSF50998">
    <property type="entry name" value="Quinoprotein alcohol dehydrogenase-like"/>
    <property type="match status" value="1"/>
</dbReference>
<dbReference type="EMBL" id="UINC01131445">
    <property type="protein sequence ID" value="SVD13158.1"/>
    <property type="molecule type" value="Genomic_DNA"/>
</dbReference>
<evidence type="ECO:0000259" key="1">
    <source>
        <dbReference type="Pfam" id="PF13360"/>
    </source>
</evidence>
<protein>
    <recommendedName>
        <fullName evidence="1">Pyrrolo-quinoline quinone repeat domain-containing protein</fullName>
    </recommendedName>
</protein>
<dbReference type="InterPro" id="IPR002372">
    <property type="entry name" value="PQQ_rpt_dom"/>
</dbReference>
<dbReference type="InterPro" id="IPR018391">
    <property type="entry name" value="PQQ_b-propeller_rpt"/>
</dbReference>
<organism evidence="2">
    <name type="scientific">marine metagenome</name>
    <dbReference type="NCBI Taxonomy" id="408172"/>
    <lineage>
        <taxon>unclassified sequences</taxon>
        <taxon>metagenomes</taxon>
        <taxon>ecological metagenomes</taxon>
    </lineage>
</organism>
<dbReference type="Gene3D" id="2.130.10.10">
    <property type="entry name" value="YVTN repeat-like/Quinoprotein amine dehydrogenase"/>
    <property type="match status" value="1"/>
</dbReference>
<name>A0A382SVG0_9ZZZZ</name>
<gene>
    <name evidence="2" type="ORF">METZ01_LOCUS366012</name>
</gene>
<proteinExistence type="predicted"/>
<evidence type="ECO:0000313" key="2">
    <source>
        <dbReference type="EMBL" id="SVD13158.1"/>
    </source>
</evidence>
<dbReference type="InterPro" id="IPR011047">
    <property type="entry name" value="Quinoprotein_ADH-like_sf"/>
</dbReference>
<dbReference type="SMART" id="SM00564">
    <property type="entry name" value="PQQ"/>
    <property type="match status" value="3"/>
</dbReference>
<feature type="non-terminal residue" evidence="2">
    <location>
        <position position="1"/>
    </location>
</feature>
<dbReference type="AlphaFoldDB" id="A0A382SVG0"/>